<name>A0A2P2NYD8_RHIMU</name>
<dbReference type="AlphaFoldDB" id="A0A2P2NYD8"/>
<accession>A0A2P2NYD8</accession>
<sequence>MSCYLDELVFYSKTSIPLHIRKAVPSAFEETVVLPFFYHNLCIHLIGYQCINLILRDHWSF</sequence>
<reference evidence="1" key="1">
    <citation type="submission" date="2018-02" db="EMBL/GenBank/DDBJ databases">
        <title>Rhizophora mucronata_Transcriptome.</title>
        <authorList>
            <person name="Meera S.P."/>
            <person name="Sreeshan A."/>
            <person name="Augustine A."/>
        </authorList>
    </citation>
    <scope>NUCLEOTIDE SEQUENCE</scope>
    <source>
        <tissue evidence="1">Leaf</tissue>
    </source>
</reference>
<protein>
    <submittedName>
        <fullName evidence="1">Uncharacterized protein</fullName>
    </submittedName>
</protein>
<organism evidence="1">
    <name type="scientific">Rhizophora mucronata</name>
    <name type="common">Asiatic mangrove</name>
    <dbReference type="NCBI Taxonomy" id="61149"/>
    <lineage>
        <taxon>Eukaryota</taxon>
        <taxon>Viridiplantae</taxon>
        <taxon>Streptophyta</taxon>
        <taxon>Embryophyta</taxon>
        <taxon>Tracheophyta</taxon>
        <taxon>Spermatophyta</taxon>
        <taxon>Magnoliopsida</taxon>
        <taxon>eudicotyledons</taxon>
        <taxon>Gunneridae</taxon>
        <taxon>Pentapetalae</taxon>
        <taxon>rosids</taxon>
        <taxon>fabids</taxon>
        <taxon>Malpighiales</taxon>
        <taxon>Rhizophoraceae</taxon>
        <taxon>Rhizophora</taxon>
    </lineage>
</organism>
<proteinExistence type="predicted"/>
<evidence type="ECO:0000313" key="1">
    <source>
        <dbReference type="EMBL" id="MBX47505.1"/>
    </source>
</evidence>
<dbReference type="EMBL" id="GGEC01067021">
    <property type="protein sequence ID" value="MBX47505.1"/>
    <property type="molecule type" value="Transcribed_RNA"/>
</dbReference>